<feature type="transmembrane region" description="Helical" evidence="6">
    <location>
        <begin position="77"/>
        <end position="98"/>
    </location>
</feature>
<evidence type="ECO:0000256" key="3">
    <source>
        <dbReference type="ARBA" id="ARBA00022692"/>
    </source>
</evidence>
<proteinExistence type="inferred from homology"/>
<comment type="similarity">
    <text evidence="2">Belongs to the nematode receptor-like protein sre family.</text>
</comment>
<organism evidence="7 8">
    <name type="scientific">Mesorhabditis spiculigera</name>
    <dbReference type="NCBI Taxonomy" id="96644"/>
    <lineage>
        <taxon>Eukaryota</taxon>
        <taxon>Metazoa</taxon>
        <taxon>Ecdysozoa</taxon>
        <taxon>Nematoda</taxon>
        <taxon>Chromadorea</taxon>
        <taxon>Rhabditida</taxon>
        <taxon>Rhabditina</taxon>
        <taxon>Rhabditomorpha</taxon>
        <taxon>Rhabditoidea</taxon>
        <taxon>Rhabditidae</taxon>
        <taxon>Mesorhabditinae</taxon>
        <taxon>Mesorhabditis</taxon>
    </lineage>
</organism>
<gene>
    <name evidence="7" type="ORF">MSPICULIGERA_LOCUS8200</name>
</gene>
<dbReference type="AlphaFoldDB" id="A0AA36CKL0"/>
<evidence type="ECO:0000256" key="2">
    <source>
        <dbReference type="ARBA" id="ARBA00006803"/>
    </source>
</evidence>
<feature type="transmembrane region" description="Helical" evidence="6">
    <location>
        <begin position="280"/>
        <end position="304"/>
    </location>
</feature>
<dbReference type="Proteomes" id="UP001177023">
    <property type="component" value="Unassembled WGS sequence"/>
</dbReference>
<feature type="non-terminal residue" evidence="7">
    <location>
        <position position="1"/>
    </location>
</feature>
<keyword evidence="4 6" id="KW-1133">Transmembrane helix</keyword>
<name>A0AA36CKL0_9BILA</name>
<dbReference type="PANTHER" id="PTHR23128">
    <property type="entry name" value="SERPENTINE RECEPTOR, CLASS E (EPSILON)-RELATED"/>
    <property type="match status" value="1"/>
</dbReference>
<sequence>MIPGLIYEVEICGVNIRFLSTLLIELDALKKFPLLLQILSVTTVIEVLFLIITCIAYLPFFYVVCTCPIFHINLRRIIFVTVLHTFLAMVMRFVMMLYEFEVVTRTGNVIGDLPLVCAGLALLEQMAFLFWIFPMIIAERMFAMHFMWDYERNSRTWISTSILGVALVVSTIAALMMAICVLLIRDVFMFVGVPLCLGGIFGFVLTYRLVARQNSITLSNLEIGSSSYGLSAKYQAAENIKCFKLVRYFLLLSICADFFGASLVMISVLGSKTPTLETLIAGAIFEHWVTVFGIMFLGVAMYSVKEWRKRYLKILRIFIIKARIETPIETTMRLAVLALLVILCFGAVEADRKCGKALTDWISQICGSASLVSPNEQLIKNWKLGLNAAPLSMFDDSSKWTYSLQDVIWIFKLMQLIAKYSG</sequence>
<evidence type="ECO:0000256" key="1">
    <source>
        <dbReference type="ARBA" id="ARBA00004141"/>
    </source>
</evidence>
<feature type="transmembrane region" description="Helical" evidence="6">
    <location>
        <begin position="157"/>
        <end position="184"/>
    </location>
</feature>
<dbReference type="GO" id="GO:0016020">
    <property type="term" value="C:membrane"/>
    <property type="evidence" value="ECO:0007669"/>
    <property type="project" value="UniProtKB-SubCell"/>
</dbReference>
<dbReference type="EMBL" id="CATQJA010002109">
    <property type="protein sequence ID" value="CAJ0569736.1"/>
    <property type="molecule type" value="Genomic_DNA"/>
</dbReference>
<dbReference type="InterPro" id="IPR004151">
    <property type="entry name" value="7TM_GPCR_serpentine_rcpt_Sre"/>
</dbReference>
<evidence type="ECO:0000256" key="4">
    <source>
        <dbReference type="ARBA" id="ARBA00022989"/>
    </source>
</evidence>
<dbReference type="Pfam" id="PF03125">
    <property type="entry name" value="Sre"/>
    <property type="match status" value="1"/>
</dbReference>
<evidence type="ECO:0000256" key="5">
    <source>
        <dbReference type="ARBA" id="ARBA00023136"/>
    </source>
</evidence>
<keyword evidence="3 6" id="KW-0812">Transmembrane</keyword>
<comment type="subcellular location">
    <subcellularLocation>
        <location evidence="1">Membrane</location>
        <topology evidence="1">Multi-pass membrane protein</topology>
    </subcellularLocation>
</comment>
<feature type="transmembrane region" description="Helical" evidence="6">
    <location>
        <begin position="248"/>
        <end position="268"/>
    </location>
</feature>
<keyword evidence="8" id="KW-1185">Reference proteome</keyword>
<evidence type="ECO:0000313" key="7">
    <source>
        <dbReference type="EMBL" id="CAJ0569736.1"/>
    </source>
</evidence>
<dbReference type="PANTHER" id="PTHR23128:SF132">
    <property type="entry name" value="SERPENTINE RECEPTOR, CLASS E (EPSILON)-RELATED"/>
    <property type="match status" value="1"/>
</dbReference>
<protein>
    <submittedName>
        <fullName evidence="7">Uncharacterized protein</fullName>
    </submittedName>
</protein>
<evidence type="ECO:0000313" key="8">
    <source>
        <dbReference type="Proteomes" id="UP001177023"/>
    </source>
</evidence>
<comment type="caution">
    <text evidence="7">The sequence shown here is derived from an EMBL/GenBank/DDBJ whole genome shotgun (WGS) entry which is preliminary data.</text>
</comment>
<evidence type="ECO:0000256" key="6">
    <source>
        <dbReference type="SAM" id="Phobius"/>
    </source>
</evidence>
<accession>A0AA36CKL0</accession>
<keyword evidence="5 6" id="KW-0472">Membrane</keyword>
<reference evidence="7" key="1">
    <citation type="submission" date="2023-06" db="EMBL/GenBank/DDBJ databases">
        <authorList>
            <person name="Delattre M."/>
        </authorList>
    </citation>
    <scope>NUCLEOTIDE SEQUENCE</scope>
    <source>
        <strain evidence="7">AF72</strain>
    </source>
</reference>
<feature type="transmembrane region" description="Helical" evidence="6">
    <location>
        <begin position="113"/>
        <end position="137"/>
    </location>
</feature>
<dbReference type="GO" id="GO:0007606">
    <property type="term" value="P:sensory perception of chemical stimulus"/>
    <property type="evidence" value="ECO:0007669"/>
    <property type="project" value="InterPro"/>
</dbReference>
<feature type="transmembrane region" description="Helical" evidence="6">
    <location>
        <begin position="34"/>
        <end position="65"/>
    </location>
</feature>
<feature type="transmembrane region" description="Helical" evidence="6">
    <location>
        <begin position="190"/>
        <end position="210"/>
    </location>
</feature>